<dbReference type="InterPro" id="IPR002557">
    <property type="entry name" value="Chitin-bd_dom"/>
</dbReference>
<dbReference type="STRING" id="6573.A0A210Q121"/>
<feature type="domain" description="Chitin-binding type-2" evidence="8">
    <location>
        <begin position="494"/>
        <end position="553"/>
    </location>
</feature>
<feature type="domain" description="Chitin-binding type-2" evidence="8">
    <location>
        <begin position="634"/>
        <end position="682"/>
    </location>
</feature>
<evidence type="ECO:0000256" key="5">
    <source>
        <dbReference type="ARBA" id="ARBA00023180"/>
    </source>
</evidence>
<dbReference type="Proteomes" id="UP000242188">
    <property type="component" value="Unassembled WGS sequence"/>
</dbReference>
<dbReference type="InterPro" id="IPR036508">
    <property type="entry name" value="Chitin-bd_dom_sf"/>
</dbReference>
<proteinExistence type="predicted"/>
<gene>
    <name evidence="9" type="ORF">KP79_PYT22398</name>
</gene>
<evidence type="ECO:0000256" key="6">
    <source>
        <dbReference type="SAM" id="MobiDB-lite"/>
    </source>
</evidence>
<dbReference type="InterPro" id="IPR036465">
    <property type="entry name" value="vWFA_dom_sf"/>
</dbReference>
<dbReference type="PANTHER" id="PTHR24020:SF20">
    <property type="entry name" value="PH DOMAIN-CONTAINING PROTEIN"/>
    <property type="match status" value="1"/>
</dbReference>
<keyword evidence="10" id="KW-1185">Reference proteome</keyword>
<evidence type="ECO:0000256" key="1">
    <source>
        <dbReference type="ARBA" id="ARBA00004613"/>
    </source>
</evidence>
<dbReference type="GO" id="GO:0005576">
    <property type="term" value="C:extracellular region"/>
    <property type="evidence" value="ECO:0007669"/>
    <property type="project" value="UniProtKB-SubCell"/>
</dbReference>
<comment type="caution">
    <text evidence="9">The sequence shown here is derived from an EMBL/GenBank/DDBJ whole genome shotgun (WGS) entry which is preliminary data.</text>
</comment>
<evidence type="ECO:0000256" key="3">
    <source>
        <dbReference type="ARBA" id="ARBA00022729"/>
    </source>
</evidence>
<dbReference type="InterPro" id="IPR050525">
    <property type="entry name" value="ECM_Assembly_Org"/>
</dbReference>
<dbReference type="InterPro" id="IPR002035">
    <property type="entry name" value="VWF_A"/>
</dbReference>
<organism evidence="9 10">
    <name type="scientific">Mizuhopecten yessoensis</name>
    <name type="common">Japanese scallop</name>
    <name type="synonym">Patinopecten yessoensis</name>
    <dbReference type="NCBI Taxonomy" id="6573"/>
    <lineage>
        <taxon>Eukaryota</taxon>
        <taxon>Metazoa</taxon>
        <taxon>Spiralia</taxon>
        <taxon>Lophotrochozoa</taxon>
        <taxon>Mollusca</taxon>
        <taxon>Bivalvia</taxon>
        <taxon>Autobranchia</taxon>
        <taxon>Pteriomorphia</taxon>
        <taxon>Pectinida</taxon>
        <taxon>Pectinoidea</taxon>
        <taxon>Pectinidae</taxon>
        <taxon>Mizuhopecten</taxon>
    </lineage>
</organism>
<feature type="region of interest" description="Disordered" evidence="6">
    <location>
        <begin position="546"/>
        <end position="590"/>
    </location>
</feature>
<dbReference type="PROSITE" id="PS50234">
    <property type="entry name" value="VWFA"/>
    <property type="match status" value="1"/>
</dbReference>
<dbReference type="FunFam" id="3.40.50.410:FF:000004">
    <property type="entry name" value="collagen alpha-6(VI) chain"/>
    <property type="match status" value="1"/>
</dbReference>
<keyword evidence="5" id="KW-0325">Glycoprotein</keyword>
<keyword evidence="3" id="KW-0732">Signal</keyword>
<sequence length="682" mass="73834">MLQLYCSGQSDLTMQERTFGSAVVQAVTDRIRGGCIYSDDRLFIRRLAIVQSDDGNMATTYRSGYFGGIWQVDEDKFNTTTNCAHHTIREECSIILSEFEIDWSSVQWTDLLKPLYSGLAASLYLKLRGADPAPGDLTGQASLWKSYFQPTQELTTYTTKIQQKESTADDSCDNKPIDIVFIIDESGSVGSSNFSKVLTFLTEVVDYLNIGPTAVQVGLVTFYTGATLEFPLGTYSTKTSLKSAILNTPYRGGGTNIGAGIQHADKYVFPIKYGGRKDATKIAILVTDGVSYSATFTKRAADDAKANHIRIFAVGIGNINIAELNSAASDPNCTHVFVLTNFKQIDDIIYEIKKSACRASNPVGEKAEVGGGVPTVYENNDWNNISNPCIEGGPKYHSHPTDLAKFITCGDTQKMYISQCPTGKIYSNQGCVSAHVTTFGNHSVAGGSPVDAMTRYLILCRVGGNIRECQSVDLSGDFYDKLCEGTTSSVQNPCTSCAIADGHLLHPHPLDDNKYITCDGGNSHTTTQCPPGERFSVAKQSCIPSTDNGDSIEDDNGQNDGNSNQEDDVTGSPQNDNPCTPEARAQNKSFFPYTPDRTKFIQCDGWGNKFIMSCPPTTIWSDTALTCVNHGTSSNPCTGNAGKLVAHSDPTKFIKCDGAGTAHVMSCPGGLRFYASKSSCDW</sequence>
<dbReference type="SMART" id="SM00494">
    <property type="entry name" value="ChtBD2"/>
    <property type="match status" value="4"/>
</dbReference>
<evidence type="ECO:0000259" key="7">
    <source>
        <dbReference type="PROSITE" id="PS50234"/>
    </source>
</evidence>
<dbReference type="SMART" id="SM00327">
    <property type="entry name" value="VWA"/>
    <property type="match status" value="1"/>
</dbReference>
<comment type="subcellular location">
    <subcellularLocation>
        <location evidence="1">Secreted</location>
    </subcellularLocation>
</comment>
<dbReference type="CDD" id="cd01450">
    <property type="entry name" value="vWFA_subfamily_ECM"/>
    <property type="match status" value="1"/>
</dbReference>
<evidence type="ECO:0000313" key="10">
    <source>
        <dbReference type="Proteomes" id="UP000242188"/>
    </source>
</evidence>
<evidence type="ECO:0000256" key="2">
    <source>
        <dbReference type="ARBA" id="ARBA00022525"/>
    </source>
</evidence>
<dbReference type="Gene3D" id="3.40.50.410">
    <property type="entry name" value="von Willebrand factor, type A domain"/>
    <property type="match status" value="1"/>
</dbReference>
<dbReference type="PROSITE" id="PS50940">
    <property type="entry name" value="CHIT_BIND_II"/>
    <property type="match status" value="2"/>
</dbReference>
<dbReference type="OrthoDB" id="6126019at2759"/>
<dbReference type="PANTHER" id="PTHR24020">
    <property type="entry name" value="COLLAGEN ALPHA"/>
    <property type="match status" value="1"/>
</dbReference>
<dbReference type="AlphaFoldDB" id="A0A210Q121"/>
<evidence type="ECO:0000259" key="8">
    <source>
        <dbReference type="PROSITE" id="PS50940"/>
    </source>
</evidence>
<dbReference type="Pfam" id="PF01607">
    <property type="entry name" value="CBM_14"/>
    <property type="match status" value="2"/>
</dbReference>
<dbReference type="PRINTS" id="PR00453">
    <property type="entry name" value="VWFADOMAIN"/>
</dbReference>
<name>A0A210Q121_MIZYE</name>
<accession>A0A210Q121</accession>
<evidence type="ECO:0000313" key="9">
    <source>
        <dbReference type="EMBL" id="OWF42441.1"/>
    </source>
</evidence>
<dbReference type="GO" id="GO:0008061">
    <property type="term" value="F:chitin binding"/>
    <property type="evidence" value="ECO:0007669"/>
    <property type="project" value="InterPro"/>
</dbReference>
<dbReference type="EMBL" id="NEDP02005277">
    <property type="protein sequence ID" value="OWF42441.1"/>
    <property type="molecule type" value="Genomic_DNA"/>
</dbReference>
<dbReference type="Gene3D" id="2.170.140.10">
    <property type="entry name" value="Chitin binding domain"/>
    <property type="match status" value="2"/>
</dbReference>
<protein>
    <submittedName>
        <fullName evidence="9">Cartilage matrix protein</fullName>
    </submittedName>
</protein>
<dbReference type="Pfam" id="PF00092">
    <property type="entry name" value="VWA"/>
    <property type="match status" value="1"/>
</dbReference>
<keyword evidence="2" id="KW-0964">Secreted</keyword>
<dbReference type="SUPFAM" id="SSF53300">
    <property type="entry name" value="vWA-like"/>
    <property type="match status" value="1"/>
</dbReference>
<dbReference type="SUPFAM" id="SSF57625">
    <property type="entry name" value="Invertebrate chitin-binding proteins"/>
    <property type="match status" value="4"/>
</dbReference>
<keyword evidence="4" id="KW-0677">Repeat</keyword>
<evidence type="ECO:0000256" key="4">
    <source>
        <dbReference type="ARBA" id="ARBA00022737"/>
    </source>
</evidence>
<feature type="domain" description="VWFA" evidence="7">
    <location>
        <begin position="178"/>
        <end position="352"/>
    </location>
</feature>
<reference evidence="9 10" key="1">
    <citation type="journal article" date="2017" name="Nat. Ecol. Evol.">
        <title>Scallop genome provides insights into evolution of bilaterian karyotype and development.</title>
        <authorList>
            <person name="Wang S."/>
            <person name="Zhang J."/>
            <person name="Jiao W."/>
            <person name="Li J."/>
            <person name="Xun X."/>
            <person name="Sun Y."/>
            <person name="Guo X."/>
            <person name="Huan P."/>
            <person name="Dong B."/>
            <person name="Zhang L."/>
            <person name="Hu X."/>
            <person name="Sun X."/>
            <person name="Wang J."/>
            <person name="Zhao C."/>
            <person name="Wang Y."/>
            <person name="Wang D."/>
            <person name="Huang X."/>
            <person name="Wang R."/>
            <person name="Lv J."/>
            <person name="Li Y."/>
            <person name="Zhang Z."/>
            <person name="Liu B."/>
            <person name="Lu W."/>
            <person name="Hui Y."/>
            <person name="Liang J."/>
            <person name="Zhou Z."/>
            <person name="Hou R."/>
            <person name="Li X."/>
            <person name="Liu Y."/>
            <person name="Li H."/>
            <person name="Ning X."/>
            <person name="Lin Y."/>
            <person name="Zhao L."/>
            <person name="Xing Q."/>
            <person name="Dou J."/>
            <person name="Li Y."/>
            <person name="Mao J."/>
            <person name="Guo H."/>
            <person name="Dou H."/>
            <person name="Li T."/>
            <person name="Mu C."/>
            <person name="Jiang W."/>
            <person name="Fu Q."/>
            <person name="Fu X."/>
            <person name="Miao Y."/>
            <person name="Liu J."/>
            <person name="Yu Q."/>
            <person name="Li R."/>
            <person name="Liao H."/>
            <person name="Li X."/>
            <person name="Kong Y."/>
            <person name="Jiang Z."/>
            <person name="Chourrout D."/>
            <person name="Li R."/>
            <person name="Bao Z."/>
        </authorList>
    </citation>
    <scope>NUCLEOTIDE SEQUENCE [LARGE SCALE GENOMIC DNA]</scope>
    <source>
        <strain evidence="9 10">PY_sf001</strain>
    </source>
</reference>